<dbReference type="AlphaFoldDB" id="A0A433JLW1"/>
<protein>
    <recommendedName>
        <fullName evidence="3">WYL domain-containing protein</fullName>
    </recommendedName>
</protein>
<accession>A0A433JLW1</accession>
<evidence type="ECO:0008006" key="3">
    <source>
        <dbReference type="Google" id="ProtNLM"/>
    </source>
</evidence>
<sequence length="104" mass="12070">MLLVKNQLKQAMASKNTVSFIYKGKPRTVEPYHYGQLGGKEQLHCYQIRGESNSRVPEWKNFMLAKIQQLTVNFQEHFTIRNSYKPSNSHYTTITQAVHTSHEG</sequence>
<organism evidence="1 2">
    <name type="scientific">Legionella septentrionalis</name>
    <dbReference type="NCBI Taxonomy" id="2498109"/>
    <lineage>
        <taxon>Bacteria</taxon>
        <taxon>Pseudomonadati</taxon>
        <taxon>Pseudomonadota</taxon>
        <taxon>Gammaproteobacteria</taxon>
        <taxon>Legionellales</taxon>
        <taxon>Legionellaceae</taxon>
        <taxon>Legionella</taxon>
    </lineage>
</organism>
<comment type="caution">
    <text evidence="1">The sequence shown here is derived from an EMBL/GenBank/DDBJ whole genome shotgun (WGS) entry which is preliminary data.</text>
</comment>
<name>A0A433JLW1_9GAMM</name>
<reference evidence="1 2" key="1">
    <citation type="submission" date="2018-12" db="EMBL/GenBank/DDBJ databases">
        <title>Legionella sp,whole genome shotgun sequence.</title>
        <authorList>
            <person name="Wu H."/>
        </authorList>
    </citation>
    <scope>NUCLEOTIDE SEQUENCE [LARGE SCALE GENOMIC DNA]</scope>
    <source>
        <strain evidence="2">km714</strain>
    </source>
</reference>
<dbReference type="OrthoDB" id="6058654at2"/>
<dbReference type="Proteomes" id="UP000288012">
    <property type="component" value="Unassembled WGS sequence"/>
</dbReference>
<evidence type="ECO:0000313" key="1">
    <source>
        <dbReference type="EMBL" id="RUQ91024.1"/>
    </source>
</evidence>
<dbReference type="RefSeq" id="WP_126953258.1">
    <property type="nucleotide sequence ID" value="NZ_RZGR01000002.1"/>
</dbReference>
<dbReference type="EMBL" id="RZGR01000002">
    <property type="protein sequence ID" value="RUQ91024.1"/>
    <property type="molecule type" value="Genomic_DNA"/>
</dbReference>
<evidence type="ECO:0000313" key="2">
    <source>
        <dbReference type="Proteomes" id="UP000288012"/>
    </source>
</evidence>
<keyword evidence="2" id="KW-1185">Reference proteome</keyword>
<gene>
    <name evidence="1" type="ORF">EKM59_00655</name>
</gene>
<proteinExistence type="predicted"/>